<sequence>MNSIEEFSEIINRRLKYVWGEIHMRYRFFFEKLKYMKIPDDAHPDCISRLPKTREQL</sequence>
<protein>
    <submittedName>
        <fullName evidence="1">Uncharacterized protein</fullName>
    </submittedName>
</protein>
<gene>
    <name evidence="1" type="ORF">LCGC14_1111480</name>
</gene>
<evidence type="ECO:0000313" key="1">
    <source>
        <dbReference type="EMBL" id="KKN03062.1"/>
    </source>
</evidence>
<dbReference type="EMBL" id="LAZR01005077">
    <property type="protein sequence ID" value="KKN03062.1"/>
    <property type="molecule type" value="Genomic_DNA"/>
</dbReference>
<name>A0A0F9MUG9_9ZZZZ</name>
<organism evidence="1">
    <name type="scientific">marine sediment metagenome</name>
    <dbReference type="NCBI Taxonomy" id="412755"/>
    <lineage>
        <taxon>unclassified sequences</taxon>
        <taxon>metagenomes</taxon>
        <taxon>ecological metagenomes</taxon>
    </lineage>
</organism>
<proteinExistence type="predicted"/>
<reference evidence="1" key="1">
    <citation type="journal article" date="2015" name="Nature">
        <title>Complex archaea that bridge the gap between prokaryotes and eukaryotes.</title>
        <authorList>
            <person name="Spang A."/>
            <person name="Saw J.H."/>
            <person name="Jorgensen S.L."/>
            <person name="Zaremba-Niedzwiedzka K."/>
            <person name="Martijn J."/>
            <person name="Lind A.E."/>
            <person name="van Eijk R."/>
            <person name="Schleper C."/>
            <person name="Guy L."/>
            <person name="Ettema T.J."/>
        </authorList>
    </citation>
    <scope>NUCLEOTIDE SEQUENCE</scope>
</reference>
<accession>A0A0F9MUG9</accession>
<comment type="caution">
    <text evidence="1">The sequence shown here is derived from an EMBL/GenBank/DDBJ whole genome shotgun (WGS) entry which is preliminary data.</text>
</comment>
<dbReference type="AlphaFoldDB" id="A0A0F9MUG9"/>